<keyword evidence="2" id="KW-0472">Membrane</keyword>
<evidence type="ECO:0000313" key="4">
    <source>
        <dbReference type="EMBL" id="GHE28563.1"/>
    </source>
</evidence>
<dbReference type="SUPFAM" id="SSF55874">
    <property type="entry name" value="ATPase domain of HSP90 chaperone/DNA topoisomerase II/histidine kinase"/>
    <property type="match status" value="1"/>
</dbReference>
<feature type="transmembrane region" description="Helical" evidence="2">
    <location>
        <begin position="100"/>
        <end position="122"/>
    </location>
</feature>
<dbReference type="InterPro" id="IPR050640">
    <property type="entry name" value="Bact_2-comp_sensor_kinase"/>
</dbReference>
<reference evidence="4" key="2">
    <citation type="submission" date="2020-09" db="EMBL/GenBank/DDBJ databases">
        <authorList>
            <person name="Sun Q."/>
            <person name="Kim S."/>
        </authorList>
    </citation>
    <scope>NUCLEOTIDE SEQUENCE</scope>
    <source>
        <strain evidence="4">KCTC 32020</strain>
    </source>
</reference>
<feature type="domain" description="Signal transduction histidine kinase internal region" evidence="3">
    <location>
        <begin position="172"/>
        <end position="249"/>
    </location>
</feature>
<evidence type="ECO:0000256" key="2">
    <source>
        <dbReference type="SAM" id="Phobius"/>
    </source>
</evidence>
<evidence type="ECO:0000256" key="1">
    <source>
        <dbReference type="SAM" id="MobiDB-lite"/>
    </source>
</evidence>
<dbReference type="Gene3D" id="3.30.565.10">
    <property type="entry name" value="Histidine kinase-like ATPase, C-terminal domain"/>
    <property type="match status" value="1"/>
</dbReference>
<dbReference type="Proteomes" id="UP000636453">
    <property type="component" value="Unassembled WGS sequence"/>
</dbReference>
<gene>
    <name evidence="4" type="primary">algZ</name>
    <name evidence="4" type="ORF">GCM10007167_07700</name>
</gene>
<feature type="transmembrane region" description="Helical" evidence="2">
    <location>
        <begin position="64"/>
        <end position="88"/>
    </location>
</feature>
<dbReference type="GO" id="GO:0000155">
    <property type="term" value="F:phosphorelay sensor kinase activity"/>
    <property type="evidence" value="ECO:0007669"/>
    <property type="project" value="InterPro"/>
</dbReference>
<comment type="caution">
    <text evidence="4">The sequence shown here is derived from an EMBL/GenBank/DDBJ whole genome shotgun (WGS) entry which is preliminary data.</text>
</comment>
<feature type="region of interest" description="Disordered" evidence="1">
    <location>
        <begin position="1"/>
        <end position="24"/>
    </location>
</feature>
<evidence type="ECO:0000313" key="5">
    <source>
        <dbReference type="Proteomes" id="UP000636453"/>
    </source>
</evidence>
<evidence type="ECO:0000259" key="3">
    <source>
        <dbReference type="Pfam" id="PF06580"/>
    </source>
</evidence>
<accession>A0A918YXW3</accession>
<organism evidence="4 5">
    <name type="scientific">Vulcaniibacterium thermophilum</name>
    <dbReference type="NCBI Taxonomy" id="1169913"/>
    <lineage>
        <taxon>Bacteria</taxon>
        <taxon>Pseudomonadati</taxon>
        <taxon>Pseudomonadota</taxon>
        <taxon>Gammaproteobacteria</taxon>
        <taxon>Lysobacterales</taxon>
        <taxon>Lysobacteraceae</taxon>
        <taxon>Vulcaniibacterium</taxon>
    </lineage>
</organism>
<dbReference type="GO" id="GO:0016020">
    <property type="term" value="C:membrane"/>
    <property type="evidence" value="ECO:0007669"/>
    <property type="project" value="InterPro"/>
</dbReference>
<dbReference type="AlphaFoldDB" id="A0A918YXW3"/>
<name>A0A918YXW3_9GAMM</name>
<dbReference type="PANTHER" id="PTHR34220:SF7">
    <property type="entry name" value="SENSOR HISTIDINE KINASE YPDA"/>
    <property type="match status" value="1"/>
</dbReference>
<dbReference type="InterPro" id="IPR010559">
    <property type="entry name" value="Sig_transdc_His_kin_internal"/>
</dbReference>
<proteinExistence type="predicted"/>
<dbReference type="PANTHER" id="PTHR34220">
    <property type="entry name" value="SENSOR HISTIDINE KINASE YPDA"/>
    <property type="match status" value="1"/>
</dbReference>
<feature type="transmembrane region" description="Helical" evidence="2">
    <location>
        <begin position="134"/>
        <end position="156"/>
    </location>
</feature>
<keyword evidence="5" id="KW-1185">Reference proteome</keyword>
<dbReference type="Pfam" id="PF06580">
    <property type="entry name" value="His_kinase"/>
    <property type="match status" value="1"/>
</dbReference>
<reference evidence="4" key="1">
    <citation type="journal article" date="2014" name="Int. J. Syst. Evol. Microbiol.">
        <title>Complete genome sequence of Corynebacterium casei LMG S-19264T (=DSM 44701T), isolated from a smear-ripened cheese.</title>
        <authorList>
            <consortium name="US DOE Joint Genome Institute (JGI-PGF)"/>
            <person name="Walter F."/>
            <person name="Albersmeier A."/>
            <person name="Kalinowski J."/>
            <person name="Ruckert C."/>
        </authorList>
    </citation>
    <scope>NUCLEOTIDE SEQUENCE</scope>
    <source>
        <strain evidence="4">KCTC 32020</strain>
    </source>
</reference>
<feature type="transmembrane region" description="Helical" evidence="2">
    <location>
        <begin position="38"/>
        <end position="58"/>
    </location>
</feature>
<keyword evidence="2" id="KW-0812">Transmembrane</keyword>
<dbReference type="InterPro" id="IPR036890">
    <property type="entry name" value="HATPase_C_sf"/>
</dbReference>
<protein>
    <submittedName>
        <fullName evidence="4">Alginate biosynthesis protein AlgZ/FimS</fullName>
    </submittedName>
</protein>
<dbReference type="EMBL" id="BNCF01000003">
    <property type="protein sequence ID" value="GHE28563.1"/>
    <property type="molecule type" value="Genomic_DNA"/>
</dbReference>
<keyword evidence="2" id="KW-1133">Transmembrane helix</keyword>
<sequence length="366" mass="38976">MSGRHLGMNGRTGSTGRQAPARGAQTGGPLDALWRPRVLIWIVLCGEALAFVLAFAPGAGVNRLVYFGLASLLVQWILLLAGGALYTLRDALAAVPPVRVAWVALALLVLSTATVTAIAWVLFGGTTLAPGEDWPLFAGRAIAITFCVSLLGVAAFHNYWTARQHALAAQQAELAALHARIHPHFLFNTLNTAIALVRARPDAAEQVLLDLADLFRVALGAPREIPLRAELELARRYLDIEQLRLGARLRVDWDVPERLPEVGVPALSIQPLVENAVRHGVERRAEGGAIEVAAAVGAERVRITVRNPLPAEGAPEAPGHRIGQSAVRARLEASGTGGRLETRDDGTSYTAVLTLPLDGGDQASTR</sequence>